<name>A0ABD6N0U4_9PSED</name>
<reference evidence="2 3" key="1">
    <citation type="submission" date="2018-06" db="EMBL/GenBank/DDBJ databases">
        <title>Bacteria isolated from soil of Wuhan.</title>
        <authorList>
            <person name="Xiang W."/>
            <person name="Huang C."/>
        </authorList>
    </citation>
    <scope>NUCLEOTIDE SEQUENCE [LARGE SCALE GENOMIC DNA]</scope>
    <source>
        <strain evidence="3">xwS4</strain>
    </source>
</reference>
<gene>
    <name evidence="2" type="ORF">DM819_16790</name>
</gene>
<dbReference type="Proteomes" id="UP000704738">
    <property type="component" value="Unassembled WGS sequence"/>
</dbReference>
<evidence type="ECO:0000313" key="3">
    <source>
        <dbReference type="Proteomes" id="UP000704738"/>
    </source>
</evidence>
<protein>
    <recommendedName>
        <fullName evidence="4">Alginate export domain-containing protein</fullName>
    </recommendedName>
</protein>
<proteinExistence type="predicted"/>
<evidence type="ECO:0008006" key="4">
    <source>
        <dbReference type="Google" id="ProtNLM"/>
    </source>
</evidence>
<dbReference type="RefSeq" id="WP_179053137.1">
    <property type="nucleotide sequence ID" value="NZ_QJRE01000113.1"/>
</dbReference>
<feature type="signal peptide" evidence="1">
    <location>
        <begin position="1"/>
        <end position="24"/>
    </location>
</feature>
<sequence>MPLTPSCRLLAGALLGYCAQNANALQLFADDRNTLNLDVQLASSWLYSDRNYVAGPQKAGHSRWQEAYIRYGLSAVHRLAHSDSTVYGAFNLATYGTFGDGDAAQYSDGSERETALDKAYVGWRSGSLFPALGQNGLDVSFGSQKVPLGDGFIINGDGTMMGDSFAGGLFDRGGTYYLSARNAFHRTLVAHIGGNKGWRSDLLWLKSDNPFRSKMALGAATLEHVAAGTTVGLTAVKVLDIEDRFAVNAAQRDRDDLRTWSLRGKTDAGITPLFLSGEYAWQDKRSGNESAWYGEAGWTFYQAPWQPYLSARHTRYSANYDSLFSGWNRGPGTWQQGSTATNFAGPFKRNAAIDMLNFSLNPHPTLKLGVQYFHFRSLDKALGDYSGQELDLYLNWNVNRNLMLFPMLSAYKPERSAANGGLQLGDDDLSLFTQLTLYYNF</sequence>
<comment type="caution">
    <text evidence="2">The sequence shown here is derived from an EMBL/GenBank/DDBJ whole genome shotgun (WGS) entry which is preliminary data.</text>
</comment>
<organism evidence="2 3">
    <name type="scientific">Pseudomonas hunanensis</name>
    <dbReference type="NCBI Taxonomy" id="1247546"/>
    <lineage>
        <taxon>Bacteria</taxon>
        <taxon>Pseudomonadati</taxon>
        <taxon>Pseudomonadota</taxon>
        <taxon>Gammaproteobacteria</taxon>
        <taxon>Pseudomonadales</taxon>
        <taxon>Pseudomonadaceae</taxon>
        <taxon>Pseudomonas</taxon>
    </lineage>
</organism>
<evidence type="ECO:0000256" key="1">
    <source>
        <dbReference type="SAM" id="SignalP"/>
    </source>
</evidence>
<evidence type="ECO:0000313" key="2">
    <source>
        <dbReference type="EMBL" id="NWL47463.1"/>
    </source>
</evidence>
<dbReference type="EMBL" id="QJRE01000113">
    <property type="protein sequence ID" value="NWL47463.1"/>
    <property type="molecule type" value="Genomic_DNA"/>
</dbReference>
<feature type="chain" id="PRO_5044765646" description="Alginate export domain-containing protein" evidence="1">
    <location>
        <begin position="25"/>
        <end position="441"/>
    </location>
</feature>
<keyword evidence="1" id="KW-0732">Signal</keyword>
<dbReference type="AlphaFoldDB" id="A0ABD6N0U4"/>
<accession>A0ABD6N0U4</accession>